<feature type="transmembrane region" description="Helical" evidence="1">
    <location>
        <begin position="235"/>
        <end position="253"/>
    </location>
</feature>
<dbReference type="EnsemblMetazoa" id="PPA40979.1">
    <property type="protein sequence ID" value="PPA40979.1"/>
    <property type="gene ID" value="WBGene00279348"/>
</dbReference>
<feature type="transmembrane region" description="Helical" evidence="1">
    <location>
        <begin position="65"/>
        <end position="83"/>
    </location>
</feature>
<reference evidence="2" key="2">
    <citation type="submission" date="2022-06" db="UniProtKB">
        <authorList>
            <consortium name="EnsemblMetazoa"/>
        </authorList>
    </citation>
    <scope>IDENTIFICATION</scope>
    <source>
        <strain evidence="2">PS312</strain>
    </source>
</reference>
<keyword evidence="1" id="KW-1133">Transmembrane helix</keyword>
<proteinExistence type="predicted"/>
<keyword evidence="1" id="KW-0812">Transmembrane</keyword>
<feature type="transmembrane region" description="Helical" evidence="1">
    <location>
        <begin position="21"/>
        <end position="45"/>
    </location>
</feature>
<dbReference type="PANTHER" id="PTHR47521:SF7">
    <property type="entry name" value="SERPENTINE RECEPTOR CLASS EPSILON-6"/>
    <property type="match status" value="1"/>
</dbReference>
<sequence>MFLTNFLCREDMDRFFPLFEIISSIELIFIMLTLISSLVVIATVIKSSKLNRLVNNFQLHYLTSIIVRLHLAIGIIIACIYVSSRVAVMHHQFLGPSHYVETIPLILGSLMKEIFLGYMTMLISVLSLDRWVATKAWAWYESSPPSTLIFFAVQELILFSISLPLSYLLISECITGMQSAYCLCVIVIIGTILFVLVYQLNLREIREIKRGAVIHRYSISRTYQIRENIASFAKLFKPMVIVSIPPMIFYPIFELVPPNIGFDGIRFFSVAMYDLWLAIASCVVISCLPIFFPQLKQSLNQFRFLKKVNKIRASSLQSTSIAAEKIELQNTFKKYSNPREASDIYFSLLSNDLFGK</sequence>
<reference evidence="3" key="1">
    <citation type="journal article" date="2008" name="Nat. Genet.">
        <title>The Pristionchus pacificus genome provides a unique perspective on nematode lifestyle and parasitism.</title>
        <authorList>
            <person name="Dieterich C."/>
            <person name="Clifton S.W."/>
            <person name="Schuster L.N."/>
            <person name="Chinwalla A."/>
            <person name="Delehaunty K."/>
            <person name="Dinkelacker I."/>
            <person name="Fulton L."/>
            <person name="Fulton R."/>
            <person name="Godfrey J."/>
            <person name="Minx P."/>
            <person name="Mitreva M."/>
            <person name="Roeseler W."/>
            <person name="Tian H."/>
            <person name="Witte H."/>
            <person name="Yang S.P."/>
            <person name="Wilson R.K."/>
            <person name="Sommer R.J."/>
        </authorList>
    </citation>
    <scope>NUCLEOTIDE SEQUENCE [LARGE SCALE GENOMIC DNA]</scope>
    <source>
        <strain evidence="3">PS312</strain>
    </source>
</reference>
<feature type="transmembrane region" description="Helical" evidence="1">
    <location>
        <begin position="103"/>
        <end position="128"/>
    </location>
</feature>
<keyword evidence="3" id="KW-1185">Reference proteome</keyword>
<dbReference type="InterPro" id="IPR052860">
    <property type="entry name" value="NRL-GPCR1"/>
</dbReference>
<evidence type="ECO:0008006" key="4">
    <source>
        <dbReference type="Google" id="ProtNLM"/>
    </source>
</evidence>
<protein>
    <recommendedName>
        <fullName evidence="4">G protein-coupled receptor</fullName>
    </recommendedName>
</protein>
<feature type="transmembrane region" description="Helical" evidence="1">
    <location>
        <begin position="148"/>
        <end position="170"/>
    </location>
</feature>
<evidence type="ECO:0000256" key="1">
    <source>
        <dbReference type="SAM" id="Phobius"/>
    </source>
</evidence>
<organism evidence="2 3">
    <name type="scientific">Pristionchus pacificus</name>
    <name type="common">Parasitic nematode worm</name>
    <dbReference type="NCBI Taxonomy" id="54126"/>
    <lineage>
        <taxon>Eukaryota</taxon>
        <taxon>Metazoa</taxon>
        <taxon>Ecdysozoa</taxon>
        <taxon>Nematoda</taxon>
        <taxon>Chromadorea</taxon>
        <taxon>Rhabditida</taxon>
        <taxon>Rhabditina</taxon>
        <taxon>Diplogasteromorpha</taxon>
        <taxon>Diplogasteroidea</taxon>
        <taxon>Neodiplogasteridae</taxon>
        <taxon>Pristionchus</taxon>
    </lineage>
</organism>
<dbReference type="Proteomes" id="UP000005239">
    <property type="component" value="Unassembled WGS sequence"/>
</dbReference>
<evidence type="ECO:0000313" key="2">
    <source>
        <dbReference type="EnsemblMetazoa" id="PPA40979.1"/>
    </source>
</evidence>
<accession>A0A8R1YYE3</accession>
<dbReference type="AlphaFoldDB" id="A0A8R1YYE3"/>
<feature type="transmembrane region" description="Helical" evidence="1">
    <location>
        <begin position="273"/>
        <end position="292"/>
    </location>
</feature>
<keyword evidence="1" id="KW-0472">Membrane</keyword>
<evidence type="ECO:0000313" key="3">
    <source>
        <dbReference type="Proteomes" id="UP000005239"/>
    </source>
</evidence>
<gene>
    <name evidence="2" type="primary">WBGene00279348</name>
</gene>
<dbReference type="PANTHER" id="PTHR47521">
    <property type="entry name" value="SERPENTINE RECEPTOR, CLASS E (EPSILON)-RELATED"/>
    <property type="match status" value="1"/>
</dbReference>
<name>A0A8R1YYE3_PRIPA</name>
<feature type="transmembrane region" description="Helical" evidence="1">
    <location>
        <begin position="176"/>
        <end position="200"/>
    </location>
</feature>